<evidence type="ECO:0000313" key="9">
    <source>
        <dbReference type="EMBL" id="AEK24471.1"/>
    </source>
</evidence>
<keyword evidence="5 8" id="KW-1133">Transmembrane helix</keyword>
<evidence type="ECO:0000256" key="4">
    <source>
        <dbReference type="ARBA" id="ARBA00022692"/>
    </source>
</evidence>
<feature type="transmembrane region" description="Helical" evidence="8">
    <location>
        <begin position="339"/>
        <end position="359"/>
    </location>
</feature>
<comment type="subcellular location">
    <subcellularLocation>
        <location evidence="1">Cell membrane</location>
        <topology evidence="1">Multi-pass membrane protein</topology>
    </subcellularLocation>
</comment>
<dbReference type="AlphaFoldDB" id="F9YVW8"/>
<evidence type="ECO:0000256" key="3">
    <source>
        <dbReference type="ARBA" id="ARBA00022679"/>
    </source>
</evidence>
<proteinExistence type="inferred from homology"/>
<dbReference type="KEGG" id="ccm:Ccan_23570"/>
<dbReference type="Pfam" id="PF09594">
    <property type="entry name" value="GT87"/>
    <property type="match status" value="1"/>
</dbReference>
<keyword evidence="3" id="KW-0808">Transferase</keyword>
<dbReference type="HOGENOM" id="CLU_062612_0_0_10"/>
<accession>F9YVW8</accession>
<dbReference type="eggNOG" id="COG1216">
    <property type="taxonomic scope" value="Bacteria"/>
</dbReference>
<evidence type="ECO:0000256" key="7">
    <source>
        <dbReference type="ARBA" id="ARBA00024033"/>
    </source>
</evidence>
<evidence type="ECO:0000256" key="1">
    <source>
        <dbReference type="ARBA" id="ARBA00004651"/>
    </source>
</evidence>
<dbReference type="EMBL" id="CP002113">
    <property type="protein sequence ID" value="AEK24471.1"/>
    <property type="molecule type" value="Genomic_DNA"/>
</dbReference>
<evidence type="ECO:0000256" key="5">
    <source>
        <dbReference type="ARBA" id="ARBA00022989"/>
    </source>
</evidence>
<protein>
    <submittedName>
        <fullName evidence="9">Glycosyltransferase family 2</fullName>
    </submittedName>
</protein>
<dbReference type="GO" id="GO:0005886">
    <property type="term" value="C:plasma membrane"/>
    <property type="evidence" value="ECO:0007669"/>
    <property type="project" value="UniProtKB-SubCell"/>
</dbReference>
<feature type="transmembrane region" description="Helical" evidence="8">
    <location>
        <begin position="136"/>
        <end position="160"/>
    </location>
</feature>
<evidence type="ECO:0000256" key="2">
    <source>
        <dbReference type="ARBA" id="ARBA00022475"/>
    </source>
</evidence>
<feature type="transmembrane region" description="Helical" evidence="8">
    <location>
        <begin position="82"/>
        <end position="115"/>
    </location>
</feature>
<dbReference type="Proteomes" id="UP000008895">
    <property type="component" value="Chromosome"/>
</dbReference>
<feature type="transmembrane region" description="Helical" evidence="8">
    <location>
        <begin position="262"/>
        <end position="282"/>
    </location>
</feature>
<feature type="transmembrane region" description="Helical" evidence="8">
    <location>
        <begin position="22"/>
        <end position="43"/>
    </location>
</feature>
<feature type="transmembrane region" description="Helical" evidence="8">
    <location>
        <begin position="198"/>
        <end position="216"/>
    </location>
</feature>
<name>F9YVW8_CAPCC</name>
<keyword evidence="2" id="KW-1003">Cell membrane</keyword>
<keyword evidence="10" id="KW-1185">Reference proteome</keyword>
<gene>
    <name evidence="9" type="ordered locus">Ccan_23570</name>
</gene>
<evidence type="ECO:0000313" key="10">
    <source>
        <dbReference type="Proteomes" id="UP000008895"/>
    </source>
</evidence>
<feature type="transmembrane region" description="Helical" evidence="8">
    <location>
        <begin position="316"/>
        <end position="332"/>
    </location>
</feature>
<sequence length="401" mass="46492">MAFFIEIVIFAKKMMLRLFRDFRFVTLLWFGLALATVIQNVFIRGKYNNYLIFEGVFRHTIGKLSLYAEYPTVYFDVNHYGILFSAIIAPFAVLPNWLGCSLWIMSNVLFLYWAIRQLPLKQWQIIGILLIAAHDLYTAAAMQQFNISIIAILVGAFVFIEKGKSHWATLLIVIGILTKIYGIVGLAFFFFSKDKIRFIGSGLLWLVILFCLPMLYSSPQYVISQYQEWFERLAVKNNSNMNALQYNLQNLSLLGFLQRTGIFNNNLVVIVTGLVLFTLPYLRFNQYENKDFRLMFLASVSMFLCLFSTGTENSTYIIAYVGIGIWFVASPNQNKWLKISLLSLTILASLSPTDIFKPLKEPYIIKYSLRAIPVAIVWLVMIWEMCFLNYKDRLLFENRND</sequence>
<feature type="transmembrane region" description="Helical" evidence="8">
    <location>
        <begin position="294"/>
        <end position="310"/>
    </location>
</feature>
<keyword evidence="6 8" id="KW-0472">Membrane</keyword>
<dbReference type="STRING" id="860228.Ccan_23570"/>
<evidence type="ECO:0000256" key="6">
    <source>
        <dbReference type="ARBA" id="ARBA00023136"/>
    </source>
</evidence>
<dbReference type="GO" id="GO:0016758">
    <property type="term" value="F:hexosyltransferase activity"/>
    <property type="evidence" value="ECO:0007669"/>
    <property type="project" value="InterPro"/>
</dbReference>
<feature type="transmembrane region" description="Helical" evidence="8">
    <location>
        <begin position="166"/>
        <end position="191"/>
    </location>
</feature>
<reference evidence="9 10" key="1">
    <citation type="journal article" date="2011" name="J. Bacteriol.">
        <title>Complete genome sequence of the dog commensal and human pathogen Capnocytophaga canimorsus strain 5.</title>
        <authorList>
            <person name="Manfredi P."/>
            <person name="Pagni M."/>
            <person name="Cornelis G.R."/>
        </authorList>
    </citation>
    <scope>NUCLEOTIDE SEQUENCE [LARGE SCALE GENOMIC DNA]</scope>
    <source>
        <strain evidence="10">5</strain>
    </source>
</reference>
<comment type="similarity">
    <text evidence="7">Belongs to the glycosyltransferase 87 family.</text>
</comment>
<feature type="transmembrane region" description="Helical" evidence="8">
    <location>
        <begin position="371"/>
        <end position="390"/>
    </location>
</feature>
<evidence type="ECO:0000256" key="8">
    <source>
        <dbReference type="SAM" id="Phobius"/>
    </source>
</evidence>
<keyword evidence="4 8" id="KW-0812">Transmembrane</keyword>
<dbReference type="InterPro" id="IPR018584">
    <property type="entry name" value="GT87"/>
</dbReference>
<organism evidence="9 10">
    <name type="scientific">Capnocytophaga canimorsus (strain 5)</name>
    <dbReference type="NCBI Taxonomy" id="860228"/>
    <lineage>
        <taxon>Bacteria</taxon>
        <taxon>Pseudomonadati</taxon>
        <taxon>Bacteroidota</taxon>
        <taxon>Flavobacteriia</taxon>
        <taxon>Flavobacteriales</taxon>
        <taxon>Flavobacteriaceae</taxon>
        <taxon>Capnocytophaga</taxon>
    </lineage>
</organism>